<reference evidence="1" key="1">
    <citation type="journal article" date="2024" name="Syst. Appl. Microbiol.">
        <title>First single-strain enrichments of Electrothrix cable bacteria, description of E. aestuarii sp. nov. and E. rattekaaiensis sp. nov., and proposal of a cable bacteria taxonomy following the rules of the SeqCode.</title>
        <authorList>
            <person name="Plum-Jensen L.E."/>
            <person name="Schramm A."/>
            <person name="Marshall I.P.G."/>
        </authorList>
    </citation>
    <scope>NUCLEOTIDE SEQUENCE</scope>
    <source>
        <strain evidence="1">Rat1</strain>
    </source>
</reference>
<dbReference type="AlphaFoldDB" id="A0AAU8LRD1"/>
<sequence>MKLKELLFDKPRKLFLSRRMAKKHRDFIFHLKGRNKIRVVYLVIHESVWKLDTVFHEMCKDPFFDPVILICPNSYRNRGGFFEELKNTYDFFKRKKYPVISSYSFKETRWIGIKELNPDIVFFTNPHNITFSEYYNHSYKNYLSCYAGYGIPISKYKNYIPQYDQFFHNAMWKIFVQHNEALAISKKIATNKGENVELSGDTKIEELLQTKVVNKGNWKKQKKEKIKMIWAPHHTINSPELPYSNFFEYADFFLEISVKYQDAIQWAFKPHPILKRKLYKVWGVKKTEDYYNFWKINSFTQLEEGEYIDLFWGSTAMIHDSAAFLGEYPFTKKITFYLAKTTSESFLNPFALDALSICYKVYNVKQIEHYLNMLISKKLQNKGVEDFIKRHSDVLGDGMLPSKRITASIKNSLLI</sequence>
<reference evidence="1" key="2">
    <citation type="submission" date="2024-06" db="EMBL/GenBank/DDBJ databases">
        <authorList>
            <person name="Plum-Jensen L.E."/>
            <person name="Schramm A."/>
            <person name="Marshall I.P.G."/>
        </authorList>
    </citation>
    <scope>NUCLEOTIDE SEQUENCE</scope>
    <source>
        <strain evidence="1">Rat1</strain>
    </source>
</reference>
<gene>
    <name evidence="1" type="ORF">Q3M24_16050</name>
</gene>
<name>A0AAU8LRD1_9BACT</name>
<organism evidence="1">
    <name type="scientific">Candidatus Electrothrix aestuarii</name>
    <dbReference type="NCBI Taxonomy" id="3062594"/>
    <lineage>
        <taxon>Bacteria</taxon>
        <taxon>Pseudomonadati</taxon>
        <taxon>Thermodesulfobacteriota</taxon>
        <taxon>Desulfobulbia</taxon>
        <taxon>Desulfobulbales</taxon>
        <taxon>Desulfobulbaceae</taxon>
        <taxon>Candidatus Electrothrix</taxon>
    </lineage>
</organism>
<dbReference type="KEGG" id="eaj:Q3M24_16050"/>
<evidence type="ECO:0000313" key="1">
    <source>
        <dbReference type="EMBL" id="XCN71808.1"/>
    </source>
</evidence>
<dbReference type="EMBL" id="CP159373">
    <property type="protein sequence ID" value="XCN71808.1"/>
    <property type="molecule type" value="Genomic_DNA"/>
</dbReference>
<protein>
    <submittedName>
        <fullName evidence="1">UDP-N-acetylglucosamine diphosphorylase</fullName>
    </submittedName>
</protein>
<proteinExistence type="predicted"/>
<dbReference type="Gene3D" id="3.40.50.12580">
    <property type="match status" value="1"/>
</dbReference>
<dbReference type="InterPro" id="IPR043148">
    <property type="entry name" value="TagF_C"/>
</dbReference>
<accession>A0AAU8LRD1</accession>